<dbReference type="InterPro" id="IPR030559">
    <property type="entry name" value="PolZ_Rev3"/>
</dbReference>
<keyword evidence="2" id="KW-0808">Transferase</keyword>
<evidence type="ECO:0000313" key="9">
    <source>
        <dbReference type="EMBL" id="CAF3663415.1"/>
    </source>
</evidence>
<dbReference type="Pfam" id="PF00136">
    <property type="entry name" value="DNA_pol_B"/>
    <property type="match status" value="1"/>
</dbReference>
<dbReference type="InterPro" id="IPR023211">
    <property type="entry name" value="DNA_pol_palm_dom_sf"/>
</dbReference>
<keyword evidence="10" id="KW-1185">Reference proteome</keyword>
<dbReference type="EMBL" id="CAJOBA010002603">
    <property type="protein sequence ID" value="CAF3652090.1"/>
    <property type="molecule type" value="Genomic_DNA"/>
</dbReference>
<accession>A0A813XWD7</accession>
<dbReference type="EC" id="2.7.7.7" evidence="1"/>
<dbReference type="GO" id="GO:0016035">
    <property type="term" value="C:zeta DNA polymerase complex"/>
    <property type="evidence" value="ECO:0007669"/>
    <property type="project" value="InterPro"/>
</dbReference>
<dbReference type="GO" id="GO:0003887">
    <property type="term" value="F:DNA-directed DNA polymerase activity"/>
    <property type="evidence" value="ECO:0007669"/>
    <property type="project" value="UniProtKB-KW"/>
</dbReference>
<dbReference type="GO" id="GO:0005634">
    <property type="term" value="C:nucleus"/>
    <property type="evidence" value="ECO:0007669"/>
    <property type="project" value="TreeGrafter"/>
</dbReference>
<evidence type="ECO:0000256" key="1">
    <source>
        <dbReference type="ARBA" id="ARBA00012417"/>
    </source>
</evidence>
<name>A0A813XWD7_9BILA</name>
<evidence type="ECO:0000313" key="10">
    <source>
        <dbReference type="Proteomes" id="UP000663829"/>
    </source>
</evidence>
<dbReference type="EMBL" id="CAJNOQ010001207">
    <property type="protein sequence ID" value="CAF0876610.1"/>
    <property type="molecule type" value="Genomic_DNA"/>
</dbReference>
<organism evidence="7 10">
    <name type="scientific">Didymodactylos carnosus</name>
    <dbReference type="NCBI Taxonomy" id="1234261"/>
    <lineage>
        <taxon>Eukaryota</taxon>
        <taxon>Metazoa</taxon>
        <taxon>Spiralia</taxon>
        <taxon>Gnathifera</taxon>
        <taxon>Rotifera</taxon>
        <taxon>Eurotatoria</taxon>
        <taxon>Bdelloidea</taxon>
        <taxon>Philodinida</taxon>
        <taxon>Philodinidae</taxon>
        <taxon>Didymodactylos</taxon>
    </lineage>
</organism>
<dbReference type="EMBL" id="CAJOBC010001207">
    <property type="protein sequence ID" value="CAF3663415.1"/>
    <property type="molecule type" value="Genomic_DNA"/>
</dbReference>
<dbReference type="Proteomes" id="UP000677228">
    <property type="component" value="Unassembled WGS sequence"/>
</dbReference>
<evidence type="ECO:0000256" key="4">
    <source>
        <dbReference type="ARBA" id="ARBA00022932"/>
    </source>
</evidence>
<dbReference type="SUPFAM" id="SSF56672">
    <property type="entry name" value="DNA/RNA polymerases"/>
    <property type="match status" value="1"/>
</dbReference>
<dbReference type="Proteomes" id="UP000663829">
    <property type="component" value="Unassembled WGS sequence"/>
</dbReference>
<keyword evidence="4" id="KW-0239">DNA-directed DNA polymerase</keyword>
<protein>
    <recommendedName>
        <fullName evidence="1">DNA-directed DNA polymerase</fullName>
        <ecNumber evidence="1">2.7.7.7</ecNumber>
    </recommendedName>
</protein>
<dbReference type="GO" id="GO:0042276">
    <property type="term" value="P:error-prone translesion synthesis"/>
    <property type="evidence" value="ECO:0007669"/>
    <property type="project" value="TreeGrafter"/>
</dbReference>
<dbReference type="GO" id="GO:0000166">
    <property type="term" value="F:nucleotide binding"/>
    <property type="evidence" value="ECO:0007669"/>
    <property type="project" value="InterPro"/>
</dbReference>
<dbReference type="PANTHER" id="PTHR45812:SF1">
    <property type="entry name" value="DNA POLYMERASE ZETA CATALYTIC SUBUNIT"/>
    <property type="match status" value="1"/>
</dbReference>
<dbReference type="Gene3D" id="3.90.1600.10">
    <property type="entry name" value="Palm domain of DNA polymerase"/>
    <property type="match status" value="1"/>
</dbReference>
<reference evidence="7" key="1">
    <citation type="submission" date="2021-02" db="EMBL/GenBank/DDBJ databases">
        <authorList>
            <person name="Nowell W R."/>
        </authorList>
    </citation>
    <scope>NUCLEOTIDE SEQUENCE</scope>
</reference>
<evidence type="ECO:0000259" key="5">
    <source>
        <dbReference type="Pfam" id="PF00136"/>
    </source>
</evidence>
<dbReference type="InterPro" id="IPR042087">
    <property type="entry name" value="DNA_pol_B_thumb"/>
</dbReference>
<dbReference type="Proteomes" id="UP000682733">
    <property type="component" value="Unassembled WGS sequence"/>
</dbReference>
<dbReference type="EMBL" id="CAJNOK010002602">
    <property type="protein sequence ID" value="CAF0867279.1"/>
    <property type="molecule type" value="Genomic_DNA"/>
</dbReference>
<gene>
    <name evidence="7" type="ORF">GPM918_LOCUS7385</name>
    <name evidence="6" type="ORF">OVA965_LOCUS7944</name>
    <name evidence="9" type="ORF">SRO942_LOCUS7385</name>
    <name evidence="8" type="ORF">TMI583_LOCUS7940</name>
</gene>
<proteinExistence type="predicted"/>
<sequence length="156" mass="18523">QNLFDFFDLKGRYIEKLDVPSWEEQIEFLQTNQKFGGRVVVLYDIFDVKCLFLVSNCLSRIQTFEQSKLIISITNQLYPTPITLKFKKIYELSVLKSQKRYVSISYETLDQLQPKFDVKDIETIRRDTCSAVSKMLERLLKLLFRTKDVTKVKQYV</sequence>
<evidence type="ECO:0000256" key="3">
    <source>
        <dbReference type="ARBA" id="ARBA00022695"/>
    </source>
</evidence>
<dbReference type="InterPro" id="IPR006134">
    <property type="entry name" value="DNA-dir_DNA_pol_B_multi_dom"/>
</dbReference>
<keyword evidence="3" id="KW-0548">Nucleotidyltransferase</keyword>
<evidence type="ECO:0000313" key="6">
    <source>
        <dbReference type="EMBL" id="CAF0867279.1"/>
    </source>
</evidence>
<evidence type="ECO:0000256" key="2">
    <source>
        <dbReference type="ARBA" id="ARBA00022679"/>
    </source>
</evidence>
<dbReference type="AlphaFoldDB" id="A0A813XWD7"/>
<dbReference type="GO" id="GO:0000724">
    <property type="term" value="P:double-strand break repair via homologous recombination"/>
    <property type="evidence" value="ECO:0007669"/>
    <property type="project" value="TreeGrafter"/>
</dbReference>
<dbReference type="Gene3D" id="1.10.132.60">
    <property type="entry name" value="DNA polymerase family B, C-terminal domain"/>
    <property type="match status" value="1"/>
</dbReference>
<dbReference type="GO" id="GO:0003677">
    <property type="term" value="F:DNA binding"/>
    <property type="evidence" value="ECO:0007669"/>
    <property type="project" value="InterPro"/>
</dbReference>
<dbReference type="PANTHER" id="PTHR45812">
    <property type="entry name" value="DNA POLYMERASE ZETA CATALYTIC SUBUNIT"/>
    <property type="match status" value="1"/>
</dbReference>
<feature type="domain" description="DNA-directed DNA polymerase family B multifunctional" evidence="5">
    <location>
        <begin position="51"/>
        <end position="152"/>
    </location>
</feature>
<evidence type="ECO:0000313" key="8">
    <source>
        <dbReference type="EMBL" id="CAF3652090.1"/>
    </source>
</evidence>
<dbReference type="OrthoDB" id="2414538at2759"/>
<dbReference type="InterPro" id="IPR043502">
    <property type="entry name" value="DNA/RNA_pol_sf"/>
</dbReference>
<comment type="caution">
    <text evidence="7">The sequence shown here is derived from an EMBL/GenBank/DDBJ whole genome shotgun (WGS) entry which is preliminary data.</text>
</comment>
<feature type="non-terminal residue" evidence="7">
    <location>
        <position position="1"/>
    </location>
</feature>
<evidence type="ECO:0000313" key="7">
    <source>
        <dbReference type="EMBL" id="CAF0876610.1"/>
    </source>
</evidence>
<dbReference type="Proteomes" id="UP000681722">
    <property type="component" value="Unassembled WGS sequence"/>
</dbReference>